<keyword evidence="1" id="KW-0732">Signal</keyword>
<sequence length="146" mass="16252">MKTIILGLALVCSSPLLAQEPSNTPALANQLLIFPDAKKPILDTTAPAKSSGYKTMEQRRADAAQHEIRWKQYQELLRSRKQILPNKSGITALPPDNMPCVVPAMSAYTMPVQQPTMEGYRMPVAGKQYRPQTDSLSLQPYSEPRK</sequence>
<organism evidence="2 3">
    <name type="scientific">Candidatus Pseudobacter hemicellulosilyticus</name>
    <dbReference type="NCBI Taxonomy" id="3121375"/>
    <lineage>
        <taxon>Bacteria</taxon>
        <taxon>Pseudomonadati</taxon>
        <taxon>Bacteroidota</taxon>
        <taxon>Chitinophagia</taxon>
        <taxon>Chitinophagales</taxon>
        <taxon>Chitinophagaceae</taxon>
        <taxon>Pseudobacter</taxon>
    </lineage>
</organism>
<feature type="chain" id="PRO_5042556968" evidence="1">
    <location>
        <begin position="19"/>
        <end position="146"/>
    </location>
</feature>
<dbReference type="AlphaFoldDB" id="A0AAJ6BG98"/>
<reference evidence="2" key="1">
    <citation type="submission" date="2023-03" db="EMBL/GenBank/DDBJ databases">
        <title>Andean soil-derived lignocellulolytic bacterial consortium as a source of novel taxa and putative plastic-active enzymes.</title>
        <authorList>
            <person name="Diaz-Garcia L."/>
            <person name="Chuvochina M."/>
            <person name="Feuerriegel G."/>
            <person name="Bunk B."/>
            <person name="Sproer C."/>
            <person name="Streit W.R."/>
            <person name="Rodriguez L.M."/>
            <person name="Overmann J."/>
            <person name="Jimenez D.J."/>
        </authorList>
    </citation>
    <scope>NUCLEOTIDE SEQUENCE</scope>
    <source>
        <strain evidence="2">MAG 7</strain>
    </source>
</reference>
<feature type="signal peptide" evidence="1">
    <location>
        <begin position="1"/>
        <end position="18"/>
    </location>
</feature>
<name>A0AAJ6BG98_9BACT</name>
<evidence type="ECO:0000313" key="3">
    <source>
        <dbReference type="Proteomes" id="UP001220610"/>
    </source>
</evidence>
<dbReference type="Proteomes" id="UP001220610">
    <property type="component" value="Chromosome"/>
</dbReference>
<proteinExistence type="predicted"/>
<dbReference type="EMBL" id="CP119311">
    <property type="protein sequence ID" value="WEK34549.1"/>
    <property type="molecule type" value="Genomic_DNA"/>
</dbReference>
<protein>
    <submittedName>
        <fullName evidence="2">Uncharacterized protein</fullName>
    </submittedName>
</protein>
<accession>A0AAJ6BG98</accession>
<evidence type="ECO:0000256" key="1">
    <source>
        <dbReference type="SAM" id="SignalP"/>
    </source>
</evidence>
<evidence type="ECO:0000313" key="2">
    <source>
        <dbReference type="EMBL" id="WEK34549.1"/>
    </source>
</evidence>
<gene>
    <name evidence="2" type="ORF">P0Y53_18845</name>
</gene>